<name>A0A8B8N6J9_9MYRT</name>
<feature type="domain" description="Gnk2-homologous" evidence="4">
    <location>
        <begin position="146"/>
        <end position="250"/>
    </location>
</feature>
<dbReference type="InterPro" id="IPR038408">
    <property type="entry name" value="GNK2_sf"/>
</dbReference>
<evidence type="ECO:0000256" key="1">
    <source>
        <dbReference type="ARBA" id="ARBA00022729"/>
    </source>
</evidence>
<proteinExistence type="predicted"/>
<dbReference type="Pfam" id="PF01657">
    <property type="entry name" value="Stress-antifung"/>
    <property type="match status" value="2"/>
</dbReference>
<dbReference type="InterPro" id="IPR002902">
    <property type="entry name" value="GNK2"/>
</dbReference>
<feature type="chain" id="PRO_5046567872" evidence="3">
    <location>
        <begin position="32"/>
        <end position="352"/>
    </location>
</feature>
<gene>
    <name evidence="6" type="primary">LOC115731109</name>
</gene>
<sequence length="352" mass="38387">MNSSFTIHLSLIVIFFFFFNFLSICTRVTDAAPTYLLHSCPNTTLFTPNSTYQTNLNTLLSSLSSAAAAVDADGFANATAGKNPLERTYGLFLCRGDIAPATCGDCIANASKEILRNCPKEKDSIIWYDECMLRYSNRSIFSIEQESPGFIFMNTDNISNPSSFSRLLKDTTNELAERAASDGSGKKFAVKDTNITSSDQLYTLAQCTPDLTAADCKACLRKAINYLPSDRAGGRVLAPSCNVRFELYKFYNETVFHEAPAPAPTLAPPPPAVVAASPSPYHKLICRSSKSPKLEPPWSPPGSGKLRSCAWIPRPHGHGPYGFLGHLVSAPKLNNGPNNSIWLFRWTGCNSG</sequence>
<keyword evidence="1 3" id="KW-0732">Signal</keyword>
<keyword evidence="2" id="KW-0677">Repeat</keyword>
<evidence type="ECO:0000256" key="2">
    <source>
        <dbReference type="ARBA" id="ARBA00022737"/>
    </source>
</evidence>
<feature type="signal peptide" evidence="3">
    <location>
        <begin position="1"/>
        <end position="31"/>
    </location>
</feature>
<evidence type="ECO:0000313" key="5">
    <source>
        <dbReference type="Proteomes" id="UP000827889"/>
    </source>
</evidence>
<dbReference type="PROSITE" id="PS51473">
    <property type="entry name" value="GNK2"/>
    <property type="match status" value="2"/>
</dbReference>
<evidence type="ECO:0000313" key="6">
    <source>
        <dbReference type="RefSeq" id="XP_030517594.2"/>
    </source>
</evidence>
<evidence type="ECO:0000256" key="3">
    <source>
        <dbReference type="SAM" id="SignalP"/>
    </source>
</evidence>
<dbReference type="Proteomes" id="UP000827889">
    <property type="component" value="Chromosome 3"/>
</dbReference>
<protein>
    <submittedName>
        <fullName evidence="6">Cysteine-rich receptor-like protein kinase 9</fullName>
    </submittedName>
</protein>
<organism evidence="5 6">
    <name type="scientific">Rhodamnia argentea</name>
    <dbReference type="NCBI Taxonomy" id="178133"/>
    <lineage>
        <taxon>Eukaryota</taxon>
        <taxon>Viridiplantae</taxon>
        <taxon>Streptophyta</taxon>
        <taxon>Embryophyta</taxon>
        <taxon>Tracheophyta</taxon>
        <taxon>Spermatophyta</taxon>
        <taxon>Magnoliopsida</taxon>
        <taxon>eudicotyledons</taxon>
        <taxon>Gunneridae</taxon>
        <taxon>Pentapetalae</taxon>
        <taxon>rosids</taxon>
        <taxon>malvids</taxon>
        <taxon>Myrtales</taxon>
        <taxon>Myrtaceae</taxon>
        <taxon>Myrtoideae</taxon>
        <taxon>Myrteae</taxon>
        <taxon>Australasian group</taxon>
        <taxon>Rhodamnia</taxon>
    </lineage>
</organism>
<dbReference type="GeneID" id="115731109"/>
<dbReference type="PANTHER" id="PTHR32099:SF105">
    <property type="entry name" value="CYSTEINE-RICH REPEAT SECRETORY PROTEIN 1"/>
    <property type="match status" value="1"/>
</dbReference>
<accession>A0A8B8N6J9</accession>
<dbReference type="KEGG" id="rarg:115731109"/>
<reference evidence="6" key="1">
    <citation type="submission" date="2025-08" db="UniProtKB">
        <authorList>
            <consortium name="RefSeq"/>
        </authorList>
    </citation>
    <scope>IDENTIFICATION</scope>
    <source>
        <tissue evidence="6">Leaf</tissue>
    </source>
</reference>
<evidence type="ECO:0000259" key="4">
    <source>
        <dbReference type="PROSITE" id="PS51473"/>
    </source>
</evidence>
<keyword evidence="5" id="KW-1185">Reference proteome</keyword>
<dbReference type="PANTHER" id="PTHR32099">
    <property type="entry name" value="CYSTEINE-RICH REPEAT SECRETORY PROTEIN"/>
    <property type="match status" value="1"/>
</dbReference>
<dbReference type="RefSeq" id="XP_030517594.2">
    <property type="nucleotide sequence ID" value="XM_030661734.2"/>
</dbReference>
<dbReference type="AlphaFoldDB" id="A0A8B8N6J9"/>
<dbReference type="CDD" id="cd23509">
    <property type="entry name" value="Gnk2-like"/>
    <property type="match status" value="2"/>
</dbReference>
<dbReference type="Gene3D" id="3.30.430.20">
    <property type="entry name" value="Gnk2 domain, C-X8-C-X2-C motif"/>
    <property type="match status" value="2"/>
</dbReference>
<feature type="domain" description="Gnk2-homologous" evidence="4">
    <location>
        <begin position="34"/>
        <end position="140"/>
    </location>
</feature>